<keyword evidence="8 11" id="KW-0249">Electron transport</keyword>
<evidence type="ECO:0000256" key="2">
    <source>
        <dbReference type="ARBA" id="ARBA00005882"/>
    </source>
</evidence>
<protein>
    <recommendedName>
        <fullName evidence="3 11">NADH dehydrogenase [ubiquinone] iron-sulfur protein 4, mitochondrial</fullName>
    </recommendedName>
</protein>
<evidence type="ECO:0000313" key="12">
    <source>
        <dbReference type="EMBL" id="CAG5029612.1"/>
    </source>
</evidence>
<reference evidence="12" key="1">
    <citation type="submission" date="2021-04" db="EMBL/GenBank/DDBJ databases">
        <authorList>
            <person name="Tunstrom K."/>
        </authorList>
    </citation>
    <scope>NUCLEOTIDE SEQUENCE</scope>
</reference>
<keyword evidence="9 11" id="KW-0496">Mitochondrion</keyword>
<gene>
    <name evidence="12" type="ORF">PAPOLLO_LOCUS19277</name>
</gene>
<dbReference type="EMBL" id="CAJQZP010001207">
    <property type="protein sequence ID" value="CAG5029612.1"/>
    <property type="molecule type" value="Genomic_DNA"/>
</dbReference>
<comment type="subcellular location">
    <subcellularLocation>
        <location evidence="11">Mitochondrion inner membrane</location>
        <topology evidence="11">Peripheral membrane protein</topology>
        <orientation evidence="11">Matrix side</orientation>
    </subcellularLocation>
</comment>
<evidence type="ECO:0000256" key="3">
    <source>
        <dbReference type="ARBA" id="ARBA00015796"/>
    </source>
</evidence>
<evidence type="ECO:0000256" key="10">
    <source>
        <dbReference type="ARBA" id="ARBA00023136"/>
    </source>
</evidence>
<keyword evidence="7 11" id="KW-0809">Transit peptide</keyword>
<evidence type="ECO:0000256" key="6">
    <source>
        <dbReference type="ARBA" id="ARBA00022792"/>
    </source>
</evidence>
<dbReference type="Pfam" id="PF04800">
    <property type="entry name" value="NDUS4"/>
    <property type="match status" value="1"/>
</dbReference>
<keyword evidence="13" id="KW-1185">Reference proteome</keyword>
<comment type="function">
    <text evidence="1 11">Accessory subunit of the mitochondrial membrane respiratory chain NADH dehydrogenase (Complex I), that is believed not to be involved in catalysis. Complex I functions in the transfer of electrons from NADH to the respiratory chain. The immediate electron acceptor for the enzyme is believed to be ubiquinone.</text>
</comment>
<dbReference type="AlphaFoldDB" id="A0A8S3XK52"/>
<evidence type="ECO:0000313" key="13">
    <source>
        <dbReference type="Proteomes" id="UP000691718"/>
    </source>
</evidence>
<keyword evidence="10 11" id="KW-0472">Membrane</keyword>
<evidence type="ECO:0000256" key="1">
    <source>
        <dbReference type="ARBA" id="ARBA00003195"/>
    </source>
</evidence>
<accession>A0A8S3XK52</accession>
<evidence type="ECO:0000256" key="7">
    <source>
        <dbReference type="ARBA" id="ARBA00022946"/>
    </source>
</evidence>
<comment type="caution">
    <text evidence="12">The sequence shown here is derived from an EMBL/GenBank/DDBJ whole genome shotgun (WGS) entry which is preliminary data.</text>
</comment>
<comment type="similarity">
    <text evidence="2 11">Belongs to the complex I NDUFS4 subunit family.</text>
</comment>
<dbReference type="FunFam" id="3.30.160.190:FF:000001">
    <property type="entry name" value="NADH-ubiquinone oxidoreductase 21 kDa subunit mitochondrial"/>
    <property type="match status" value="1"/>
</dbReference>
<keyword evidence="4 11" id="KW-0813">Transport</keyword>
<name>A0A8S3XK52_PARAO</name>
<evidence type="ECO:0000256" key="8">
    <source>
        <dbReference type="ARBA" id="ARBA00022982"/>
    </source>
</evidence>
<dbReference type="OrthoDB" id="3089at2759"/>
<dbReference type="GO" id="GO:0022900">
    <property type="term" value="P:electron transport chain"/>
    <property type="evidence" value="ECO:0007669"/>
    <property type="project" value="InterPro"/>
</dbReference>
<dbReference type="Proteomes" id="UP000691718">
    <property type="component" value="Unassembled WGS sequence"/>
</dbReference>
<evidence type="ECO:0000256" key="5">
    <source>
        <dbReference type="ARBA" id="ARBA00022660"/>
    </source>
</evidence>
<organism evidence="12 13">
    <name type="scientific">Parnassius apollo</name>
    <name type="common">Apollo butterfly</name>
    <name type="synonym">Papilio apollo</name>
    <dbReference type="NCBI Taxonomy" id="110799"/>
    <lineage>
        <taxon>Eukaryota</taxon>
        <taxon>Metazoa</taxon>
        <taxon>Ecdysozoa</taxon>
        <taxon>Arthropoda</taxon>
        <taxon>Hexapoda</taxon>
        <taxon>Insecta</taxon>
        <taxon>Pterygota</taxon>
        <taxon>Neoptera</taxon>
        <taxon>Endopterygota</taxon>
        <taxon>Lepidoptera</taxon>
        <taxon>Glossata</taxon>
        <taxon>Ditrysia</taxon>
        <taxon>Papilionoidea</taxon>
        <taxon>Papilionidae</taxon>
        <taxon>Parnassiinae</taxon>
        <taxon>Parnassini</taxon>
        <taxon>Parnassius</taxon>
        <taxon>Parnassius</taxon>
    </lineage>
</organism>
<keyword evidence="6 11" id="KW-0999">Mitochondrion inner membrane</keyword>
<dbReference type="PANTHER" id="PTHR12219">
    <property type="entry name" value="NADH-UBIQUINONE OXIDOREDUCTASE"/>
    <property type="match status" value="1"/>
</dbReference>
<evidence type="ECO:0000256" key="9">
    <source>
        <dbReference type="ARBA" id="ARBA00023128"/>
    </source>
</evidence>
<dbReference type="GO" id="GO:0005743">
    <property type="term" value="C:mitochondrial inner membrane"/>
    <property type="evidence" value="ECO:0007669"/>
    <property type="project" value="UniProtKB-SubCell"/>
</dbReference>
<dbReference type="PANTHER" id="PTHR12219:SF8">
    <property type="entry name" value="NADH DEHYDROGENASE [UBIQUINONE] IRON-SULFUR PROTEIN 4, MITOCHONDRIAL"/>
    <property type="match status" value="1"/>
</dbReference>
<dbReference type="InterPro" id="IPR006885">
    <property type="entry name" value="NADH_UbQ_FeS_4_mit-like"/>
</dbReference>
<keyword evidence="5 11" id="KW-0679">Respiratory chain</keyword>
<evidence type="ECO:0000256" key="4">
    <source>
        <dbReference type="ARBA" id="ARBA00022448"/>
    </source>
</evidence>
<evidence type="ECO:0000256" key="11">
    <source>
        <dbReference type="RuleBase" id="RU367010"/>
    </source>
</evidence>
<sequence length="191" mass="21938">MFTVLNNSVRLSRGAITRSIPSLSTCNTRFASTNDDPTCRKEAPIIDNEAVLALPHEAHEKSVLESTITVPKKVDISPITGVPEEHIKTRRVRIYQPPKNAMQSGTNNIHHWEMEFDNRQRWENPLMGWTSTGDPLSNLKVQFSSPDEAIEHCEKNGWVWYLDCPKTEKEFKPKSYGINFSWNRRTRVSTK</sequence>
<proteinExistence type="inferred from homology"/>